<dbReference type="PROSITE" id="PS00135">
    <property type="entry name" value="TRYPSIN_SER"/>
    <property type="match status" value="1"/>
</dbReference>
<evidence type="ECO:0000256" key="7">
    <source>
        <dbReference type="SAM" id="SignalP"/>
    </source>
</evidence>
<dbReference type="GO" id="GO:0005576">
    <property type="term" value="C:extracellular region"/>
    <property type="evidence" value="ECO:0007669"/>
    <property type="project" value="UniProtKB-SubCell"/>
</dbReference>
<evidence type="ECO:0000256" key="4">
    <source>
        <dbReference type="ARBA" id="ARBA00024195"/>
    </source>
</evidence>
<keyword evidence="5" id="KW-0720">Serine protease</keyword>
<dbReference type="InterPro" id="IPR033116">
    <property type="entry name" value="TRYPSIN_SER"/>
</dbReference>
<dbReference type="FunFam" id="2.40.10.10:FF:000038">
    <property type="entry name" value="Serine protease"/>
    <property type="match status" value="1"/>
</dbReference>
<evidence type="ECO:0000256" key="3">
    <source>
        <dbReference type="ARBA" id="ARBA00023157"/>
    </source>
</evidence>
<dbReference type="InterPro" id="IPR018114">
    <property type="entry name" value="TRYPSIN_HIS"/>
</dbReference>
<feature type="signal peptide" evidence="7">
    <location>
        <begin position="1"/>
        <end position="20"/>
    </location>
</feature>
<keyword evidence="3" id="KW-1015">Disulfide bond</keyword>
<dbReference type="Pfam" id="PF00089">
    <property type="entry name" value="Trypsin"/>
    <property type="match status" value="1"/>
</dbReference>
<reference evidence="10" key="1">
    <citation type="submission" date="2011-05" db="EMBL/GenBank/DDBJ databases">
        <authorList>
            <person name="Richards S.R."/>
            <person name="Qu J."/>
            <person name="Jiang H."/>
            <person name="Jhangiani S.N."/>
            <person name="Agravi P."/>
            <person name="Goodspeed R."/>
            <person name="Gross S."/>
            <person name="Mandapat C."/>
            <person name="Jackson L."/>
            <person name="Mathew T."/>
            <person name="Pu L."/>
            <person name="Thornton R."/>
            <person name="Saada N."/>
            <person name="Wilczek-Boney K.B."/>
            <person name="Lee S."/>
            <person name="Kovar C."/>
            <person name="Wu Y."/>
            <person name="Scherer S.E."/>
            <person name="Worley K.C."/>
            <person name="Muzny D.M."/>
            <person name="Gibbs R."/>
        </authorList>
    </citation>
    <scope>NUCLEOTIDE SEQUENCE</scope>
    <source>
        <strain evidence="10">Brora</strain>
    </source>
</reference>
<feature type="compositionally biased region" description="Acidic residues" evidence="6">
    <location>
        <begin position="604"/>
        <end position="613"/>
    </location>
</feature>
<dbReference type="EnsemblMetazoa" id="SMAR010212-RA">
    <property type="protein sequence ID" value="SMAR010212-PA"/>
    <property type="gene ID" value="SMAR010212"/>
</dbReference>
<evidence type="ECO:0000256" key="5">
    <source>
        <dbReference type="RuleBase" id="RU363034"/>
    </source>
</evidence>
<dbReference type="PANTHER" id="PTHR24256">
    <property type="entry name" value="TRYPTASE-RELATED"/>
    <property type="match status" value="1"/>
</dbReference>
<dbReference type="SMART" id="SM00020">
    <property type="entry name" value="Tryp_SPc"/>
    <property type="match status" value="1"/>
</dbReference>
<protein>
    <recommendedName>
        <fullName evidence="8">Peptidase S1 domain-containing protein</fullName>
    </recommendedName>
</protein>
<organism evidence="9 10">
    <name type="scientific">Strigamia maritima</name>
    <name type="common">European centipede</name>
    <name type="synonym">Geophilus maritimus</name>
    <dbReference type="NCBI Taxonomy" id="126957"/>
    <lineage>
        <taxon>Eukaryota</taxon>
        <taxon>Metazoa</taxon>
        <taxon>Ecdysozoa</taxon>
        <taxon>Arthropoda</taxon>
        <taxon>Myriapoda</taxon>
        <taxon>Chilopoda</taxon>
        <taxon>Pleurostigmophora</taxon>
        <taxon>Geophilomorpha</taxon>
        <taxon>Linotaeniidae</taxon>
        <taxon>Strigamia</taxon>
    </lineage>
</organism>
<feature type="compositionally biased region" description="Polar residues" evidence="6">
    <location>
        <begin position="701"/>
        <end position="727"/>
    </location>
</feature>
<dbReference type="Gene3D" id="2.40.10.10">
    <property type="entry name" value="Trypsin-like serine proteases"/>
    <property type="match status" value="1"/>
</dbReference>
<feature type="region of interest" description="Disordered" evidence="6">
    <location>
        <begin position="241"/>
        <end position="262"/>
    </location>
</feature>
<dbReference type="InterPro" id="IPR009003">
    <property type="entry name" value="Peptidase_S1_PA"/>
</dbReference>
<keyword evidence="7" id="KW-0732">Signal</keyword>
<keyword evidence="2" id="KW-0964">Secreted</keyword>
<evidence type="ECO:0000313" key="9">
    <source>
        <dbReference type="EnsemblMetazoa" id="SMAR010212-PA"/>
    </source>
</evidence>
<keyword evidence="5" id="KW-0378">Hydrolase</keyword>
<evidence type="ECO:0000259" key="8">
    <source>
        <dbReference type="PROSITE" id="PS50240"/>
    </source>
</evidence>
<dbReference type="eggNOG" id="KOG3627">
    <property type="taxonomic scope" value="Eukaryota"/>
</dbReference>
<keyword evidence="5" id="KW-0645">Protease</keyword>
<dbReference type="InterPro" id="IPR043504">
    <property type="entry name" value="Peptidase_S1_PA_chymotrypsin"/>
</dbReference>
<dbReference type="HOGENOM" id="CLU_341111_0_0_1"/>
<dbReference type="CDD" id="cd00190">
    <property type="entry name" value="Tryp_SPc"/>
    <property type="match status" value="1"/>
</dbReference>
<dbReference type="InterPro" id="IPR001254">
    <property type="entry name" value="Trypsin_dom"/>
</dbReference>
<dbReference type="PROSITE" id="PS00134">
    <property type="entry name" value="TRYPSIN_HIS"/>
    <property type="match status" value="1"/>
</dbReference>
<feature type="region of interest" description="Disordered" evidence="6">
    <location>
        <begin position="599"/>
        <end position="620"/>
    </location>
</feature>
<dbReference type="EMBL" id="JH431968">
    <property type="status" value="NOT_ANNOTATED_CDS"/>
    <property type="molecule type" value="Genomic_DNA"/>
</dbReference>
<dbReference type="AlphaFoldDB" id="T1J921"/>
<accession>T1J921</accession>
<feature type="compositionally biased region" description="Basic and acidic residues" evidence="6">
    <location>
        <begin position="750"/>
        <end position="769"/>
    </location>
</feature>
<feature type="chain" id="PRO_5004580078" description="Peptidase S1 domain-containing protein" evidence="7">
    <location>
        <begin position="21"/>
        <end position="832"/>
    </location>
</feature>
<keyword evidence="10" id="KW-1185">Reference proteome</keyword>
<feature type="region of interest" description="Disordered" evidence="6">
    <location>
        <begin position="668"/>
        <end position="769"/>
    </location>
</feature>
<comment type="subcellular location">
    <subcellularLocation>
        <location evidence="1">Secreted</location>
    </subcellularLocation>
</comment>
<dbReference type="STRING" id="126957.T1J921"/>
<dbReference type="GO" id="GO:0006508">
    <property type="term" value="P:proteolysis"/>
    <property type="evidence" value="ECO:0007669"/>
    <property type="project" value="UniProtKB-KW"/>
</dbReference>
<evidence type="ECO:0000256" key="1">
    <source>
        <dbReference type="ARBA" id="ARBA00004613"/>
    </source>
</evidence>
<name>T1J921_STRMM</name>
<dbReference type="Proteomes" id="UP000014500">
    <property type="component" value="Unassembled WGS sequence"/>
</dbReference>
<proteinExistence type="inferred from homology"/>
<evidence type="ECO:0000256" key="6">
    <source>
        <dbReference type="SAM" id="MobiDB-lite"/>
    </source>
</evidence>
<dbReference type="InterPro" id="IPR051487">
    <property type="entry name" value="Ser/Thr_Proteases_Immune/Dev"/>
</dbReference>
<dbReference type="InterPro" id="IPR001314">
    <property type="entry name" value="Peptidase_S1A"/>
</dbReference>
<evidence type="ECO:0000256" key="2">
    <source>
        <dbReference type="ARBA" id="ARBA00022525"/>
    </source>
</evidence>
<comment type="similarity">
    <text evidence="4">Belongs to the peptidase S1 family. CLIP subfamily.</text>
</comment>
<evidence type="ECO:0000313" key="10">
    <source>
        <dbReference type="Proteomes" id="UP000014500"/>
    </source>
</evidence>
<dbReference type="GO" id="GO:0004252">
    <property type="term" value="F:serine-type endopeptidase activity"/>
    <property type="evidence" value="ECO:0007669"/>
    <property type="project" value="InterPro"/>
</dbReference>
<sequence>MHLVILLFGLLTSAHHQANGKTLRTSRALDPRCRMRSGSFGMCQNTMTCFQAKVMTAMASGQALQWADVDKCSYIASNGQLENGLCCAGLRYTSTALVSSSYPHTLISTHAQGPYVVQHSVQSFPFLPPLLHNNSSAIDELKKQFVLIPPGGFIIPSGEEIDLKNSIPGPPWIPGVNWPPPIPTHPPDHTIPPLPTHPPGLLPPGVFPTIAPQPPTQKPIEPPIIPGWIPGWPFPTVGTARPTSAPVTPQPQPQPQIPDDRCGMKKEISLGFKVVGGKPATKHSWRWIAGLFLGNRLFCGGSLIDSYHVLTAAHCLKGMSASALTIRLGDHDTSTTTDTTHVAVKAASIQIHPSYNPRNNQNDLALVRLASKVTYSDTIVPVCLASQGDPTDYTDKTVTVAGWGSLGWRQPTTPTLFDVDLRVWTNAKCAEGFNKHFHSAGHIVDHMICAGDFGKDSCTGDSGGPLMIQKGNQWIQLGIVSWGIQCGSTHLPGVYTRVSHFRNWIDVNRGTDFDTKEYSKHHLYRLREFKDLCSGYEDEENCVRCIEDVTQEIINKKKAAIAIIEKCEERIPYAYRECTPCPSANGCLKRTYEKVQRKNCGTNNDDEQSENDDSSSLTFGENGKTFDLTANGKRWKCKCSERNRKIDKDSNSFYMNYRGKQLSCKCREKNGKNGRNKGEKDTDHFITESTNEQEKGDLKLNTANNENTTLDYGNVTKGANYNISKGTSVKPHNVTNITLEDDEYNTKGYEGNKKRKDAEDDDDKNNRDERNLKKLQSLCTGYKEEEKCIECIQDAAKGKKGKKEMARAVVNICEEQLPAPYRECTPCKVTLF</sequence>
<dbReference type="PRINTS" id="PR00722">
    <property type="entry name" value="CHYMOTRYPSIN"/>
</dbReference>
<feature type="compositionally biased region" description="Basic and acidic residues" evidence="6">
    <location>
        <begin position="668"/>
        <end position="698"/>
    </location>
</feature>
<dbReference type="SUPFAM" id="SSF50494">
    <property type="entry name" value="Trypsin-like serine proteases"/>
    <property type="match status" value="1"/>
</dbReference>
<feature type="domain" description="Peptidase S1" evidence="8">
    <location>
        <begin position="274"/>
        <end position="510"/>
    </location>
</feature>
<reference evidence="9" key="2">
    <citation type="submission" date="2015-02" db="UniProtKB">
        <authorList>
            <consortium name="EnsemblMetazoa"/>
        </authorList>
    </citation>
    <scope>IDENTIFICATION</scope>
</reference>
<dbReference type="PROSITE" id="PS50240">
    <property type="entry name" value="TRYPSIN_DOM"/>
    <property type="match status" value="1"/>
</dbReference>